<dbReference type="CDD" id="cd03801">
    <property type="entry name" value="GT4_PimA-like"/>
    <property type="match status" value="1"/>
</dbReference>
<proteinExistence type="predicted"/>
<protein>
    <recommendedName>
        <fullName evidence="1">Glycosyl transferase family 1 domain-containing protein</fullName>
    </recommendedName>
</protein>
<dbReference type="EMBL" id="AP025516">
    <property type="protein sequence ID" value="BDD89139.1"/>
    <property type="molecule type" value="Genomic_DNA"/>
</dbReference>
<dbReference type="Proteomes" id="UP000830055">
    <property type="component" value="Chromosome"/>
</dbReference>
<dbReference type="PANTHER" id="PTHR12526:SF630">
    <property type="entry name" value="GLYCOSYLTRANSFERASE"/>
    <property type="match status" value="1"/>
</dbReference>
<reference evidence="2 3" key="1">
    <citation type="submission" date="2022-01" db="EMBL/GenBank/DDBJ databases">
        <title>Desulfofustis limnae sp. nov., a novel mesophilic sulfate-reducing bacterium isolated from marsh soil.</title>
        <authorList>
            <person name="Watanabe M."/>
            <person name="Takahashi A."/>
            <person name="Kojima H."/>
            <person name="Fukui M."/>
        </authorList>
    </citation>
    <scope>NUCLEOTIDE SEQUENCE [LARGE SCALE GENOMIC DNA]</scope>
    <source>
        <strain evidence="2 3">PPLL</strain>
    </source>
</reference>
<dbReference type="Gene3D" id="3.40.50.2000">
    <property type="entry name" value="Glycogen Phosphorylase B"/>
    <property type="match status" value="1"/>
</dbReference>
<evidence type="ECO:0000259" key="1">
    <source>
        <dbReference type="Pfam" id="PF00534"/>
    </source>
</evidence>
<dbReference type="Pfam" id="PF00534">
    <property type="entry name" value="Glycos_transf_1"/>
    <property type="match status" value="1"/>
</dbReference>
<keyword evidence="3" id="KW-1185">Reference proteome</keyword>
<sequence length="157" mass="17543">MHLLIVGSGENQDDSIEQQARDLINRNSLRNIHFLGEVTNPEDYMPVTDIFLFPSRLEGFPNVLLEAMASGLPTVASAIGGTVDLIIDGQNGLLFDRDDSEQMLGKIEMLIEDADLRKRLGKNGRTSVRQNYAFETIAQQYLELYKRLQGQSVASQT</sequence>
<dbReference type="PANTHER" id="PTHR12526">
    <property type="entry name" value="GLYCOSYLTRANSFERASE"/>
    <property type="match status" value="1"/>
</dbReference>
<accession>A0ABN6MAS9</accession>
<dbReference type="SUPFAM" id="SSF53756">
    <property type="entry name" value="UDP-Glycosyltransferase/glycogen phosphorylase"/>
    <property type="match status" value="1"/>
</dbReference>
<name>A0ABN6MAS9_9BACT</name>
<evidence type="ECO:0000313" key="2">
    <source>
        <dbReference type="EMBL" id="BDD89139.1"/>
    </source>
</evidence>
<dbReference type="InterPro" id="IPR001296">
    <property type="entry name" value="Glyco_trans_1"/>
</dbReference>
<evidence type="ECO:0000313" key="3">
    <source>
        <dbReference type="Proteomes" id="UP000830055"/>
    </source>
</evidence>
<organism evidence="2 3">
    <name type="scientific">Desulfofustis limnaeus</name>
    <dbReference type="NCBI Taxonomy" id="2740163"/>
    <lineage>
        <taxon>Bacteria</taxon>
        <taxon>Pseudomonadati</taxon>
        <taxon>Thermodesulfobacteriota</taxon>
        <taxon>Desulfobulbia</taxon>
        <taxon>Desulfobulbales</taxon>
        <taxon>Desulfocapsaceae</taxon>
        <taxon>Desulfofustis</taxon>
    </lineage>
</organism>
<gene>
    <name evidence="2" type="ORF">DPPLL_35040</name>
</gene>
<feature type="domain" description="Glycosyl transferase family 1" evidence="1">
    <location>
        <begin position="2"/>
        <end position="126"/>
    </location>
</feature>